<dbReference type="Gene3D" id="2.120.10.30">
    <property type="entry name" value="TolB, C-terminal domain"/>
    <property type="match status" value="1"/>
</dbReference>
<protein>
    <recommendedName>
        <fullName evidence="4">Nuclear transport factor 2 family protein</fullName>
    </recommendedName>
</protein>
<dbReference type="InterPro" id="IPR011659">
    <property type="entry name" value="WD40"/>
</dbReference>
<evidence type="ECO:0000256" key="1">
    <source>
        <dbReference type="SAM" id="SignalP"/>
    </source>
</evidence>
<keyword evidence="3" id="KW-1185">Reference proteome</keyword>
<dbReference type="InterPro" id="IPR032710">
    <property type="entry name" value="NTF2-like_dom_sf"/>
</dbReference>
<accession>A0A418LZD7</accession>
<comment type="caution">
    <text evidence="2">The sequence shown here is derived from an EMBL/GenBank/DDBJ whole genome shotgun (WGS) entry which is preliminary data.</text>
</comment>
<dbReference type="AlphaFoldDB" id="A0A418LZD7"/>
<evidence type="ECO:0000313" key="2">
    <source>
        <dbReference type="EMBL" id="RIV18700.1"/>
    </source>
</evidence>
<dbReference type="SUPFAM" id="SSF54427">
    <property type="entry name" value="NTF2-like"/>
    <property type="match status" value="1"/>
</dbReference>
<organism evidence="2 3">
    <name type="scientific">Fibrisoma montanum</name>
    <dbReference type="NCBI Taxonomy" id="2305895"/>
    <lineage>
        <taxon>Bacteria</taxon>
        <taxon>Pseudomonadati</taxon>
        <taxon>Bacteroidota</taxon>
        <taxon>Cytophagia</taxon>
        <taxon>Cytophagales</taxon>
        <taxon>Spirosomataceae</taxon>
        <taxon>Fibrisoma</taxon>
    </lineage>
</organism>
<dbReference type="Pfam" id="PF12893">
    <property type="entry name" value="Lumazine_bd_2"/>
    <property type="match status" value="1"/>
</dbReference>
<dbReference type="Pfam" id="PF07676">
    <property type="entry name" value="PD40"/>
    <property type="match status" value="2"/>
</dbReference>
<evidence type="ECO:0000313" key="3">
    <source>
        <dbReference type="Proteomes" id="UP000283523"/>
    </source>
</evidence>
<dbReference type="Proteomes" id="UP000283523">
    <property type="component" value="Unassembled WGS sequence"/>
</dbReference>
<proteinExistence type="predicted"/>
<keyword evidence="1" id="KW-0732">Signal</keyword>
<evidence type="ECO:0008006" key="4">
    <source>
        <dbReference type="Google" id="ProtNLM"/>
    </source>
</evidence>
<gene>
    <name evidence="2" type="ORF">DYU11_27410</name>
</gene>
<feature type="chain" id="PRO_5019282019" description="Nuclear transport factor 2 family protein" evidence="1">
    <location>
        <begin position="21"/>
        <end position="416"/>
    </location>
</feature>
<reference evidence="2 3" key="1">
    <citation type="submission" date="2018-08" db="EMBL/GenBank/DDBJ databases">
        <title>Fibrisoma montanum sp. nov., isolated from Danxia mountain soil.</title>
        <authorList>
            <person name="Huang Y."/>
        </authorList>
    </citation>
    <scope>NUCLEOTIDE SEQUENCE [LARGE SCALE GENOMIC DNA]</scope>
    <source>
        <strain evidence="2 3">HYT19</strain>
    </source>
</reference>
<feature type="signal peptide" evidence="1">
    <location>
        <begin position="1"/>
        <end position="20"/>
    </location>
</feature>
<dbReference type="SUPFAM" id="SSF82171">
    <property type="entry name" value="DPP6 N-terminal domain-like"/>
    <property type="match status" value="1"/>
</dbReference>
<dbReference type="InterPro" id="IPR011042">
    <property type="entry name" value="6-blade_b-propeller_TolB-like"/>
</dbReference>
<dbReference type="RefSeq" id="WP_119670938.1">
    <property type="nucleotide sequence ID" value="NZ_QXED01000010.1"/>
</dbReference>
<dbReference type="PROSITE" id="PS51257">
    <property type="entry name" value="PROKAR_LIPOPROTEIN"/>
    <property type="match status" value="1"/>
</dbReference>
<dbReference type="Gene3D" id="3.10.450.50">
    <property type="match status" value="1"/>
</dbReference>
<name>A0A418LZD7_9BACT</name>
<dbReference type="InterPro" id="IPR039437">
    <property type="entry name" value="FrzH/put_lumazine-bd"/>
</dbReference>
<sequence>MKTHLTTVLLLLTGCLPVAAQQTERAQVEATVLDYLDGGTFGDTTRLIRAFHPSATMKFVDKSTGQFRDVPIADYLNRAKGSAGQRANRTTRILSIDITGTAAQAKLEINAPTHTFIDYFNLLKIDGRWQVVSKIFNRSDKAPLYAPDTISTNDVFGLTIAPGGQTAYFVKSYGGRDTLHLFTTSRQNGHWQKPAKASISGTYKDIDPFFSPDGNLMVFNSTRPKPGRSQPGDFDIWAIRRTNRGWSDPYHLGATVNSDSSDFYASVAANGTLYFSSTRQGGLGKTDIWRSVQRNGVYQKPENLGNTVNTTDYEGNPCIAPDEDFMIYVGRDSQQDYGDGDLVIAFNRNGRWSRPQNLGADVNTADAEFAPTLTDGGKTLLFGRIKRGKPLQENVHIIRQFDRLVERLRSSAQFDS</sequence>
<dbReference type="EMBL" id="QXED01000010">
    <property type="protein sequence ID" value="RIV18700.1"/>
    <property type="molecule type" value="Genomic_DNA"/>
</dbReference>
<dbReference type="OrthoDB" id="9809364at2"/>